<sequence>MDGERQVFSNQRLWFSDTYYGLFGLHPSASVMEIRRAYRELSKLYHPDTTSLPLEEARSKFQSLNEAYGVLANPERRSLYDLKIGYSRWNVIQSPLDFHGDESEDDYKSSAYLDASDRPLSSGELFALFLMGLTLFACLILALSLAWFRG</sequence>
<dbReference type="BioCyc" id="CSTA292563:G1353-1955-MONOMER"/>
<dbReference type="AlphaFoldDB" id="K9YLU7"/>
<dbReference type="InterPro" id="IPR044618">
    <property type="entry name" value="NdhT-like"/>
</dbReference>
<evidence type="ECO:0000313" key="4">
    <source>
        <dbReference type="Proteomes" id="UP000010483"/>
    </source>
</evidence>
<dbReference type="PROSITE" id="PS50076">
    <property type="entry name" value="DNAJ_2"/>
    <property type="match status" value="1"/>
</dbReference>
<dbReference type="PANTHER" id="PTHR45283:SF1">
    <property type="entry name" value="NAD(P)H-QUINONE OXIDOREDUCTASE SUBUNIT T, CHLOROPLASTIC"/>
    <property type="match status" value="1"/>
</dbReference>
<dbReference type="SMART" id="SM00271">
    <property type="entry name" value="DnaJ"/>
    <property type="match status" value="1"/>
</dbReference>
<accession>K9YLU7</accession>
<protein>
    <submittedName>
        <fullName evidence="3">Heat shock protein DnaJ domain protein</fullName>
    </submittedName>
</protein>
<evidence type="ECO:0000259" key="2">
    <source>
        <dbReference type="PROSITE" id="PS50076"/>
    </source>
</evidence>
<evidence type="ECO:0000313" key="3">
    <source>
        <dbReference type="EMBL" id="AFZ47901.1"/>
    </source>
</evidence>
<name>K9YLU7_CYASC</name>
<dbReference type="PRINTS" id="PR00625">
    <property type="entry name" value="JDOMAIN"/>
</dbReference>
<keyword evidence="4" id="KW-1185">Reference proteome</keyword>
<dbReference type="eggNOG" id="COG0484">
    <property type="taxonomic scope" value="Bacteria"/>
</dbReference>
<dbReference type="InterPro" id="IPR001623">
    <property type="entry name" value="DnaJ_domain"/>
</dbReference>
<dbReference type="EMBL" id="CP003940">
    <property type="protein sequence ID" value="AFZ47901.1"/>
    <property type="molecule type" value="Genomic_DNA"/>
</dbReference>
<keyword evidence="1" id="KW-0472">Membrane</keyword>
<dbReference type="HOGENOM" id="CLU_091338_1_1_3"/>
<keyword evidence="3" id="KW-0346">Stress response</keyword>
<dbReference type="STRING" id="292563.Cyast_1948"/>
<dbReference type="Proteomes" id="UP000010483">
    <property type="component" value="Chromosome"/>
</dbReference>
<gene>
    <name evidence="3" type="ordered locus">Cyast_1948</name>
</gene>
<dbReference type="KEGG" id="csn:Cyast_1948"/>
<dbReference type="PATRIC" id="fig|292563.3.peg.2038"/>
<evidence type="ECO:0000256" key="1">
    <source>
        <dbReference type="SAM" id="Phobius"/>
    </source>
</evidence>
<proteinExistence type="predicted"/>
<organism evidence="3 4">
    <name type="scientific">Cyanobacterium stanieri (strain ATCC 29140 / PCC 7202)</name>
    <dbReference type="NCBI Taxonomy" id="292563"/>
    <lineage>
        <taxon>Bacteria</taxon>
        <taxon>Bacillati</taxon>
        <taxon>Cyanobacteriota</taxon>
        <taxon>Cyanophyceae</taxon>
        <taxon>Oscillatoriophycideae</taxon>
        <taxon>Chroococcales</taxon>
        <taxon>Geminocystaceae</taxon>
        <taxon>Cyanobacterium</taxon>
    </lineage>
</organism>
<dbReference type="Gene3D" id="1.10.287.110">
    <property type="entry name" value="DnaJ domain"/>
    <property type="match status" value="1"/>
</dbReference>
<dbReference type="PANTHER" id="PTHR45283">
    <property type="entry name" value="NAD(P)H-QUINONE OXIDOREDUCTASE SUBUNIT T, CHLOROPLASTIC"/>
    <property type="match status" value="1"/>
</dbReference>
<keyword evidence="1" id="KW-0812">Transmembrane</keyword>
<reference evidence="4" key="1">
    <citation type="journal article" date="2013" name="Proc. Natl. Acad. Sci. U.S.A.">
        <title>Improving the coverage of the cyanobacterial phylum using diversity-driven genome sequencing.</title>
        <authorList>
            <person name="Shih P.M."/>
            <person name="Wu D."/>
            <person name="Latifi A."/>
            <person name="Axen S.D."/>
            <person name="Fewer D.P."/>
            <person name="Talla E."/>
            <person name="Calteau A."/>
            <person name="Cai F."/>
            <person name="Tandeau de Marsac N."/>
            <person name="Rippka R."/>
            <person name="Herdman M."/>
            <person name="Sivonen K."/>
            <person name="Coursin T."/>
            <person name="Laurent T."/>
            <person name="Goodwin L."/>
            <person name="Nolan M."/>
            <person name="Davenport K.W."/>
            <person name="Han C.S."/>
            <person name="Rubin E.M."/>
            <person name="Eisen J.A."/>
            <person name="Woyke T."/>
            <person name="Gugger M."/>
            <person name="Kerfeld C.A."/>
        </authorList>
    </citation>
    <scope>NUCLEOTIDE SEQUENCE [LARGE SCALE GENOMIC DNA]</scope>
    <source>
        <strain evidence="4">ATCC 29140 / PCC 7202</strain>
    </source>
</reference>
<dbReference type="Pfam" id="PF00226">
    <property type="entry name" value="DnaJ"/>
    <property type="match status" value="1"/>
</dbReference>
<dbReference type="InterPro" id="IPR036869">
    <property type="entry name" value="J_dom_sf"/>
</dbReference>
<dbReference type="CDD" id="cd06257">
    <property type="entry name" value="DnaJ"/>
    <property type="match status" value="1"/>
</dbReference>
<feature type="domain" description="J" evidence="2">
    <location>
        <begin position="18"/>
        <end position="84"/>
    </location>
</feature>
<dbReference type="SUPFAM" id="SSF46565">
    <property type="entry name" value="Chaperone J-domain"/>
    <property type="match status" value="1"/>
</dbReference>
<keyword evidence="1" id="KW-1133">Transmembrane helix</keyword>
<feature type="transmembrane region" description="Helical" evidence="1">
    <location>
        <begin position="125"/>
        <end position="148"/>
    </location>
</feature>